<dbReference type="InterPro" id="IPR001387">
    <property type="entry name" value="Cro/C1-type_HTH"/>
</dbReference>
<proteinExistence type="predicted"/>
<accession>A0A1T4RDA9</accession>
<dbReference type="RefSeq" id="WP_078808428.1">
    <property type="nucleotide sequence ID" value="NZ_FUXI01000045.1"/>
</dbReference>
<keyword evidence="3" id="KW-1185">Reference proteome</keyword>
<organism evidence="2 3">
    <name type="scientific">Pilibacter termitis</name>
    <dbReference type="NCBI Taxonomy" id="263852"/>
    <lineage>
        <taxon>Bacteria</taxon>
        <taxon>Bacillati</taxon>
        <taxon>Bacillota</taxon>
        <taxon>Bacilli</taxon>
        <taxon>Lactobacillales</taxon>
        <taxon>Enterococcaceae</taxon>
        <taxon>Pilibacter</taxon>
    </lineage>
</organism>
<evidence type="ECO:0000259" key="1">
    <source>
        <dbReference type="PROSITE" id="PS50943"/>
    </source>
</evidence>
<evidence type="ECO:0000313" key="2">
    <source>
        <dbReference type="EMBL" id="SKA13877.1"/>
    </source>
</evidence>
<sequence length="79" mass="9385">MEQLRPLEVIFWENIDKAMKDVGMKNYELSLLLGKSKNYISGQRRNKSLMSSEVRLTICEVLNVDWAYLCDDWGWEKVR</sequence>
<dbReference type="InterPro" id="IPR010982">
    <property type="entry name" value="Lambda_DNA-bd_dom_sf"/>
</dbReference>
<dbReference type="EMBL" id="FUXI01000045">
    <property type="protein sequence ID" value="SKA13877.1"/>
    <property type="molecule type" value="Genomic_DNA"/>
</dbReference>
<dbReference type="AlphaFoldDB" id="A0A1T4RDA9"/>
<gene>
    <name evidence="2" type="ORF">SAMN02745116_02549</name>
</gene>
<dbReference type="PROSITE" id="PS50943">
    <property type="entry name" value="HTH_CROC1"/>
    <property type="match status" value="1"/>
</dbReference>
<reference evidence="2 3" key="1">
    <citation type="submission" date="2017-02" db="EMBL/GenBank/DDBJ databases">
        <authorList>
            <person name="Peterson S.W."/>
        </authorList>
    </citation>
    <scope>NUCLEOTIDE SEQUENCE [LARGE SCALE GENOMIC DNA]</scope>
    <source>
        <strain evidence="2 3">ATCC BAA-1030</strain>
    </source>
</reference>
<dbReference type="SUPFAM" id="SSF47413">
    <property type="entry name" value="lambda repressor-like DNA-binding domains"/>
    <property type="match status" value="1"/>
</dbReference>
<dbReference type="Proteomes" id="UP000190328">
    <property type="component" value="Unassembled WGS sequence"/>
</dbReference>
<protein>
    <submittedName>
        <fullName evidence="2">Cro/C1-type HTH DNA-binding domain-containing protein</fullName>
    </submittedName>
</protein>
<dbReference type="GO" id="GO:0003677">
    <property type="term" value="F:DNA binding"/>
    <property type="evidence" value="ECO:0007669"/>
    <property type="project" value="UniProtKB-KW"/>
</dbReference>
<dbReference type="STRING" id="263852.SAMN02745116_02549"/>
<dbReference type="Gene3D" id="1.10.260.40">
    <property type="entry name" value="lambda repressor-like DNA-binding domains"/>
    <property type="match status" value="1"/>
</dbReference>
<feature type="domain" description="HTH cro/C1-type" evidence="1">
    <location>
        <begin position="28"/>
        <end position="69"/>
    </location>
</feature>
<name>A0A1T4RDA9_9ENTE</name>
<keyword evidence="2" id="KW-0238">DNA-binding</keyword>
<evidence type="ECO:0000313" key="3">
    <source>
        <dbReference type="Proteomes" id="UP000190328"/>
    </source>
</evidence>